<organism evidence="1 2">
    <name type="scientific">Alternaria dauci</name>
    <dbReference type="NCBI Taxonomy" id="48095"/>
    <lineage>
        <taxon>Eukaryota</taxon>
        <taxon>Fungi</taxon>
        <taxon>Dikarya</taxon>
        <taxon>Ascomycota</taxon>
        <taxon>Pezizomycotina</taxon>
        <taxon>Dothideomycetes</taxon>
        <taxon>Pleosporomycetidae</taxon>
        <taxon>Pleosporales</taxon>
        <taxon>Pleosporineae</taxon>
        <taxon>Pleosporaceae</taxon>
        <taxon>Alternaria</taxon>
        <taxon>Alternaria sect. Porri</taxon>
    </lineage>
</organism>
<reference evidence="1 2" key="1">
    <citation type="submission" date="2024-09" db="EMBL/GenBank/DDBJ databases">
        <title>T2T genomes of carrot and Alternaria dauci and their utility for understanding host-pathogen interaction during carrot leaf blight disease.</title>
        <authorList>
            <person name="Liu W."/>
            <person name="Xu S."/>
            <person name="Ou C."/>
            <person name="Liu X."/>
            <person name="Zhuang F."/>
            <person name="Deng X.W."/>
        </authorList>
    </citation>
    <scope>NUCLEOTIDE SEQUENCE [LARGE SCALE GENOMIC DNA]</scope>
    <source>
        <strain evidence="1 2">A2016</strain>
    </source>
</reference>
<dbReference type="RefSeq" id="XP_069310066.1">
    <property type="nucleotide sequence ID" value="XM_069448804.1"/>
</dbReference>
<protein>
    <recommendedName>
        <fullName evidence="3">F-box domain-containing protein</fullName>
    </recommendedName>
</protein>
<evidence type="ECO:0008006" key="3">
    <source>
        <dbReference type="Google" id="ProtNLM"/>
    </source>
</evidence>
<dbReference type="Proteomes" id="UP001578633">
    <property type="component" value="Chromosome 2"/>
</dbReference>
<sequence>MPPYHPTEYASQTPLDIPELAGMILSHLSDIRDLLHFRETSRFFKFLVDTTSSIQRRLWKLPSPVEEGENPHSLDPTEVRDLFSIEPSKFHLIEAFSSTEWNFFDAIEGGVDVDIAVTTRNQRCLQLWMQMDPWVILTHDIIRQIPPYVCRNCYQAHVPFDSATLHHILRFLPNHNICGQGSGSDLLLHVIFGHEFGPDPIMNPALDESFAVGFHRSTLFRIASLARAVNDAQRIAEQCDLLQDYFTSPMCTRLIMMHNETPTLSVNGSDVDVIVLRTEHGLKLGKVLSQLLELCQRSFHHYRTKIGAISNYKIFMLYEETREKFPILLKS</sequence>
<name>A0ABR3UT62_9PLEO</name>
<accession>A0ABR3UT62</accession>
<evidence type="ECO:0000313" key="1">
    <source>
        <dbReference type="EMBL" id="KAL1799482.1"/>
    </source>
</evidence>
<comment type="caution">
    <text evidence="1">The sequence shown here is derived from an EMBL/GenBank/DDBJ whole genome shotgun (WGS) entry which is preliminary data.</text>
</comment>
<dbReference type="GeneID" id="96083841"/>
<keyword evidence="2" id="KW-1185">Reference proteome</keyword>
<proteinExistence type="predicted"/>
<evidence type="ECO:0000313" key="2">
    <source>
        <dbReference type="Proteomes" id="UP001578633"/>
    </source>
</evidence>
<dbReference type="EMBL" id="JBHGVX010000002">
    <property type="protein sequence ID" value="KAL1799482.1"/>
    <property type="molecule type" value="Genomic_DNA"/>
</dbReference>
<gene>
    <name evidence="1" type="ORF">ACET3X_003519</name>
</gene>